<evidence type="ECO:0000256" key="3">
    <source>
        <dbReference type="ARBA" id="ARBA00034247"/>
    </source>
</evidence>
<gene>
    <name evidence="6" type="ORF">BTE48_03520</name>
</gene>
<dbReference type="CDD" id="cd01949">
    <property type="entry name" value="GGDEF"/>
    <property type="match status" value="1"/>
</dbReference>
<dbReference type="Pfam" id="PF00990">
    <property type="entry name" value="GGDEF"/>
    <property type="match status" value="1"/>
</dbReference>
<organism evidence="6 7">
    <name type="scientific">Oceanospirillum multiglobuliferum</name>
    <dbReference type="NCBI Taxonomy" id="64969"/>
    <lineage>
        <taxon>Bacteria</taxon>
        <taxon>Pseudomonadati</taxon>
        <taxon>Pseudomonadota</taxon>
        <taxon>Gammaproteobacteria</taxon>
        <taxon>Oceanospirillales</taxon>
        <taxon>Oceanospirillaceae</taxon>
        <taxon>Oceanospirillum</taxon>
    </lineage>
</organism>
<evidence type="ECO:0000256" key="2">
    <source>
        <dbReference type="ARBA" id="ARBA00012528"/>
    </source>
</evidence>
<dbReference type="AlphaFoldDB" id="A0A1T4QEG1"/>
<name>A0A1T4QEG1_9GAMM</name>
<dbReference type="STRING" id="64969.SAMN02745127_01858"/>
<dbReference type="InterPro" id="IPR050469">
    <property type="entry name" value="Diguanylate_Cyclase"/>
</dbReference>
<comment type="catalytic activity">
    <reaction evidence="3">
        <text>2 GTP = 3',3'-c-di-GMP + 2 diphosphate</text>
        <dbReference type="Rhea" id="RHEA:24898"/>
        <dbReference type="ChEBI" id="CHEBI:33019"/>
        <dbReference type="ChEBI" id="CHEBI:37565"/>
        <dbReference type="ChEBI" id="CHEBI:58805"/>
        <dbReference type="EC" id="2.7.7.65"/>
    </reaction>
</comment>
<dbReference type="PANTHER" id="PTHR45138">
    <property type="entry name" value="REGULATORY COMPONENTS OF SENSORY TRANSDUCTION SYSTEM"/>
    <property type="match status" value="1"/>
</dbReference>
<feature type="transmembrane region" description="Helical" evidence="4">
    <location>
        <begin position="101"/>
        <end position="126"/>
    </location>
</feature>
<sequence length="391" mass="44508">MTTLLRRLVPHLVPDDPHQMLRMRRTLMATGSGLVLTTVVITAMLAGMVEMPVPNFLLLYTLIWLGNVSFPLMISYDINLLFKDPSLTISQLIWHTLTNTISIYLVPELHTVFLMHYLLVVLFGAFRMQRKGFFIIGGVIISCYAIVMALLFWEGRYPIQLKQEILSAAVFLFMLMGVSIIGTEISSLRWALKRRNSELNIVMKQAKEQAITDDLTGLFNRRHLMDILRRQQALTVRGDYCFTLCFVDLDHFKQVNDNFGHKAGDEVLQTFSDIARNAVREVDFVARLGGEEFVLVLVRTDLNGAYHVAERLRKSMEKARLDILGGHRVTASIGIAQYRKKETIEETMHRADIAVYAAKNRGRNQIVTEDDLSSTILSSLHDDADLYTTPE</sequence>
<feature type="transmembrane region" description="Helical" evidence="4">
    <location>
        <begin position="165"/>
        <end position="185"/>
    </location>
</feature>
<evidence type="ECO:0000256" key="1">
    <source>
        <dbReference type="ARBA" id="ARBA00001946"/>
    </source>
</evidence>
<dbReference type="FunFam" id="3.30.70.270:FF:000001">
    <property type="entry name" value="Diguanylate cyclase domain protein"/>
    <property type="match status" value="1"/>
</dbReference>
<keyword evidence="4" id="KW-0472">Membrane</keyword>
<dbReference type="InterPro" id="IPR000160">
    <property type="entry name" value="GGDEF_dom"/>
</dbReference>
<keyword evidence="4" id="KW-1133">Transmembrane helix</keyword>
<dbReference type="GO" id="GO:0052621">
    <property type="term" value="F:diguanylate cyclase activity"/>
    <property type="evidence" value="ECO:0007669"/>
    <property type="project" value="UniProtKB-EC"/>
</dbReference>
<keyword evidence="7" id="KW-1185">Reference proteome</keyword>
<dbReference type="NCBIfam" id="TIGR00254">
    <property type="entry name" value="GGDEF"/>
    <property type="match status" value="1"/>
</dbReference>
<accession>A0A1T4QEG1</accession>
<dbReference type="Gene3D" id="3.30.70.270">
    <property type="match status" value="1"/>
</dbReference>
<evidence type="ECO:0000256" key="4">
    <source>
        <dbReference type="SAM" id="Phobius"/>
    </source>
</evidence>
<feature type="transmembrane region" description="Helical" evidence="4">
    <location>
        <begin position="27"/>
        <end position="49"/>
    </location>
</feature>
<feature type="domain" description="GGDEF" evidence="5">
    <location>
        <begin position="240"/>
        <end position="371"/>
    </location>
</feature>
<dbReference type="EMBL" id="MTSM01000003">
    <property type="protein sequence ID" value="OPX56506.1"/>
    <property type="molecule type" value="Genomic_DNA"/>
</dbReference>
<feature type="transmembrane region" description="Helical" evidence="4">
    <location>
        <begin position="56"/>
        <end position="76"/>
    </location>
</feature>
<dbReference type="PANTHER" id="PTHR45138:SF9">
    <property type="entry name" value="DIGUANYLATE CYCLASE DGCM-RELATED"/>
    <property type="match status" value="1"/>
</dbReference>
<comment type="caution">
    <text evidence="6">The sequence shown here is derived from an EMBL/GenBank/DDBJ whole genome shotgun (WGS) entry which is preliminary data.</text>
</comment>
<dbReference type="EC" id="2.7.7.65" evidence="2"/>
<comment type="cofactor">
    <cofactor evidence="1">
        <name>Mg(2+)</name>
        <dbReference type="ChEBI" id="CHEBI:18420"/>
    </cofactor>
</comment>
<dbReference type="InterPro" id="IPR043128">
    <property type="entry name" value="Rev_trsase/Diguanyl_cyclase"/>
</dbReference>
<feature type="transmembrane region" description="Helical" evidence="4">
    <location>
        <begin position="133"/>
        <end position="153"/>
    </location>
</feature>
<dbReference type="SMART" id="SM00267">
    <property type="entry name" value="GGDEF"/>
    <property type="match status" value="1"/>
</dbReference>
<evidence type="ECO:0000259" key="5">
    <source>
        <dbReference type="PROSITE" id="PS50887"/>
    </source>
</evidence>
<evidence type="ECO:0000313" key="7">
    <source>
        <dbReference type="Proteomes" id="UP000191418"/>
    </source>
</evidence>
<evidence type="ECO:0000313" key="6">
    <source>
        <dbReference type="EMBL" id="OPX56506.1"/>
    </source>
</evidence>
<reference evidence="6 7" key="1">
    <citation type="submission" date="2017-01" db="EMBL/GenBank/DDBJ databases">
        <title>Genome Sequencing of a Marine Spirillum, Oceanospirillum multiglobuliferum ATCC 33336, from Japan.</title>
        <authorList>
            <person name="Carney J.G."/>
            <person name="Trachtenberg A.M."/>
            <person name="Rheaume B.A."/>
            <person name="Linnane J.D."/>
            <person name="Pitts N.L."/>
            <person name="Mykles D.L."/>
            <person name="Maclea K.S."/>
        </authorList>
    </citation>
    <scope>NUCLEOTIDE SEQUENCE [LARGE SCALE GENOMIC DNA]</scope>
    <source>
        <strain evidence="6 7">ATCC 33336</strain>
    </source>
</reference>
<dbReference type="SUPFAM" id="SSF55073">
    <property type="entry name" value="Nucleotide cyclase"/>
    <property type="match status" value="1"/>
</dbReference>
<dbReference type="PROSITE" id="PS50887">
    <property type="entry name" value="GGDEF"/>
    <property type="match status" value="1"/>
</dbReference>
<keyword evidence="4" id="KW-0812">Transmembrane</keyword>
<dbReference type="RefSeq" id="WP_078745455.1">
    <property type="nucleotide sequence ID" value="NZ_FUXG01000011.1"/>
</dbReference>
<proteinExistence type="predicted"/>
<dbReference type="InterPro" id="IPR029787">
    <property type="entry name" value="Nucleotide_cyclase"/>
</dbReference>
<dbReference type="OrthoDB" id="9759607at2"/>
<dbReference type="Proteomes" id="UP000191418">
    <property type="component" value="Unassembled WGS sequence"/>
</dbReference>
<protein>
    <recommendedName>
        <fullName evidence="2">diguanylate cyclase</fullName>
        <ecNumber evidence="2">2.7.7.65</ecNumber>
    </recommendedName>
</protein>